<feature type="region of interest" description="Disordered" evidence="1">
    <location>
        <begin position="1"/>
        <end position="83"/>
    </location>
</feature>
<dbReference type="Proteomes" id="UP000265520">
    <property type="component" value="Unassembled WGS sequence"/>
</dbReference>
<organism evidence="2 3">
    <name type="scientific">Trifolium medium</name>
    <dbReference type="NCBI Taxonomy" id="97028"/>
    <lineage>
        <taxon>Eukaryota</taxon>
        <taxon>Viridiplantae</taxon>
        <taxon>Streptophyta</taxon>
        <taxon>Embryophyta</taxon>
        <taxon>Tracheophyta</taxon>
        <taxon>Spermatophyta</taxon>
        <taxon>Magnoliopsida</taxon>
        <taxon>eudicotyledons</taxon>
        <taxon>Gunneridae</taxon>
        <taxon>Pentapetalae</taxon>
        <taxon>rosids</taxon>
        <taxon>fabids</taxon>
        <taxon>Fabales</taxon>
        <taxon>Fabaceae</taxon>
        <taxon>Papilionoideae</taxon>
        <taxon>50 kb inversion clade</taxon>
        <taxon>NPAAA clade</taxon>
        <taxon>Hologalegina</taxon>
        <taxon>IRL clade</taxon>
        <taxon>Trifolieae</taxon>
        <taxon>Trifolium</taxon>
    </lineage>
</organism>
<name>A0A392S079_9FABA</name>
<protein>
    <submittedName>
        <fullName evidence="2">Uncharacterized protein</fullName>
    </submittedName>
</protein>
<evidence type="ECO:0000313" key="2">
    <source>
        <dbReference type="EMBL" id="MCI41807.1"/>
    </source>
</evidence>
<comment type="caution">
    <text evidence="2">The sequence shown here is derived from an EMBL/GenBank/DDBJ whole genome shotgun (WGS) entry which is preliminary data.</text>
</comment>
<evidence type="ECO:0000313" key="3">
    <source>
        <dbReference type="Proteomes" id="UP000265520"/>
    </source>
</evidence>
<dbReference type="EMBL" id="LXQA010296526">
    <property type="protein sequence ID" value="MCI41807.1"/>
    <property type="molecule type" value="Genomic_DNA"/>
</dbReference>
<dbReference type="AlphaFoldDB" id="A0A392S079"/>
<feature type="non-terminal residue" evidence="2">
    <location>
        <position position="1"/>
    </location>
</feature>
<evidence type="ECO:0000256" key="1">
    <source>
        <dbReference type="SAM" id="MobiDB-lite"/>
    </source>
</evidence>
<keyword evidence="3" id="KW-1185">Reference proteome</keyword>
<reference evidence="2 3" key="1">
    <citation type="journal article" date="2018" name="Front. Plant Sci.">
        <title>Red Clover (Trifolium pratense) and Zigzag Clover (T. medium) - A Picture of Genomic Similarities and Differences.</title>
        <authorList>
            <person name="Dluhosova J."/>
            <person name="Istvanek J."/>
            <person name="Nedelnik J."/>
            <person name="Repkova J."/>
        </authorList>
    </citation>
    <scope>NUCLEOTIDE SEQUENCE [LARGE SCALE GENOMIC DNA]</scope>
    <source>
        <strain evidence="3">cv. 10/8</strain>
        <tissue evidence="2">Leaf</tissue>
    </source>
</reference>
<feature type="compositionally biased region" description="Polar residues" evidence="1">
    <location>
        <begin position="47"/>
        <end position="61"/>
    </location>
</feature>
<sequence length="100" mass="10886">RKSTQVNPHLKGLRAAQPPGERAGNKHILRAAQTSPARSANHRRTGRTGQTSLRAAQTTLRAAQVTEDEQTHSTRLRAAQHHSARSAAICNILQNAILLE</sequence>
<accession>A0A392S079</accession>
<proteinExistence type="predicted"/>
<feature type="compositionally biased region" description="Basic residues" evidence="1">
    <location>
        <begin position="74"/>
        <end position="83"/>
    </location>
</feature>